<reference evidence="3" key="1">
    <citation type="journal article" date="2014" name="Int. J. Syst. Evol. Microbiol.">
        <title>Complete genome sequence of Corynebacterium casei LMG S-19264T (=DSM 44701T), isolated from a smear-ripened cheese.</title>
        <authorList>
            <consortium name="US DOE Joint Genome Institute (JGI-PGF)"/>
            <person name="Walter F."/>
            <person name="Albersmeier A."/>
            <person name="Kalinowski J."/>
            <person name="Ruckert C."/>
        </authorList>
    </citation>
    <scope>NUCLEOTIDE SEQUENCE</scope>
    <source>
        <strain evidence="3">JCM 3090</strain>
    </source>
</reference>
<organism evidence="3 4">
    <name type="scientific">Pilimelia anulata</name>
    <dbReference type="NCBI Taxonomy" id="53371"/>
    <lineage>
        <taxon>Bacteria</taxon>
        <taxon>Bacillati</taxon>
        <taxon>Actinomycetota</taxon>
        <taxon>Actinomycetes</taxon>
        <taxon>Micromonosporales</taxon>
        <taxon>Micromonosporaceae</taxon>
        <taxon>Pilimelia</taxon>
    </lineage>
</organism>
<dbReference type="PANTHER" id="PTHR35526">
    <property type="entry name" value="ANTI-SIGMA-F FACTOR RSBW-RELATED"/>
    <property type="match status" value="1"/>
</dbReference>
<dbReference type="PANTHER" id="PTHR35526:SF3">
    <property type="entry name" value="ANTI-SIGMA-F FACTOR RSBW"/>
    <property type="match status" value="1"/>
</dbReference>
<dbReference type="Proteomes" id="UP000649739">
    <property type="component" value="Unassembled WGS sequence"/>
</dbReference>
<dbReference type="Gene3D" id="3.30.565.10">
    <property type="entry name" value="Histidine kinase-like ATPase, C-terminal domain"/>
    <property type="match status" value="1"/>
</dbReference>
<protein>
    <recommendedName>
        <fullName evidence="2">Histidine kinase/HSP90-like ATPase domain-containing protein</fullName>
    </recommendedName>
</protein>
<dbReference type="InterPro" id="IPR036890">
    <property type="entry name" value="HATPase_C_sf"/>
</dbReference>
<evidence type="ECO:0000313" key="3">
    <source>
        <dbReference type="EMBL" id="GGJ84186.1"/>
    </source>
</evidence>
<keyword evidence="4" id="KW-1185">Reference proteome</keyword>
<evidence type="ECO:0000313" key="4">
    <source>
        <dbReference type="Proteomes" id="UP000649739"/>
    </source>
</evidence>
<dbReference type="SUPFAM" id="SSF55874">
    <property type="entry name" value="ATPase domain of HSP90 chaperone/DNA topoisomerase II/histidine kinase"/>
    <property type="match status" value="1"/>
</dbReference>
<feature type="domain" description="Histidine kinase/HSP90-like ATPase" evidence="2">
    <location>
        <begin position="27"/>
        <end position="134"/>
    </location>
</feature>
<evidence type="ECO:0000259" key="2">
    <source>
        <dbReference type="Pfam" id="PF13581"/>
    </source>
</evidence>
<reference evidence="3" key="2">
    <citation type="submission" date="2020-09" db="EMBL/GenBank/DDBJ databases">
        <authorList>
            <person name="Sun Q."/>
            <person name="Ohkuma M."/>
        </authorList>
    </citation>
    <scope>NUCLEOTIDE SEQUENCE</scope>
    <source>
        <strain evidence="3">JCM 3090</strain>
    </source>
</reference>
<evidence type="ECO:0000256" key="1">
    <source>
        <dbReference type="ARBA" id="ARBA00022527"/>
    </source>
</evidence>
<gene>
    <name evidence="3" type="ORF">GCM10010123_12320</name>
</gene>
<keyword evidence="1" id="KW-0418">Kinase</keyword>
<proteinExistence type="predicted"/>
<dbReference type="GO" id="GO:0004674">
    <property type="term" value="F:protein serine/threonine kinase activity"/>
    <property type="evidence" value="ECO:0007669"/>
    <property type="project" value="UniProtKB-KW"/>
</dbReference>
<dbReference type="EMBL" id="BMQB01000002">
    <property type="protein sequence ID" value="GGJ84186.1"/>
    <property type="molecule type" value="Genomic_DNA"/>
</dbReference>
<sequence length="141" mass="14430">MPGILRASWPPGGAVTLGSWPLDGPPALAAVRAGMRAALAALGWRDGSTAADVLLVATELATNALRHGLAPARALLLRAPAVLVFDVADSAPAQSPRVRDAVGTDGGGMGLRVAQRVALDVGWYTAGPHKHVWATFPTTPD</sequence>
<dbReference type="InterPro" id="IPR050267">
    <property type="entry name" value="Anti-sigma-factor_SerPK"/>
</dbReference>
<comment type="caution">
    <text evidence="3">The sequence shown here is derived from an EMBL/GenBank/DDBJ whole genome shotgun (WGS) entry which is preliminary data.</text>
</comment>
<dbReference type="CDD" id="cd16936">
    <property type="entry name" value="HATPase_RsbW-like"/>
    <property type="match status" value="1"/>
</dbReference>
<keyword evidence="1" id="KW-0723">Serine/threonine-protein kinase</keyword>
<accession>A0A8J3F885</accession>
<name>A0A8J3F885_9ACTN</name>
<keyword evidence="1" id="KW-0808">Transferase</keyword>
<dbReference type="AlphaFoldDB" id="A0A8J3F885"/>
<dbReference type="Pfam" id="PF13581">
    <property type="entry name" value="HATPase_c_2"/>
    <property type="match status" value="1"/>
</dbReference>
<dbReference type="InterPro" id="IPR003594">
    <property type="entry name" value="HATPase_dom"/>
</dbReference>